<feature type="compositionally biased region" description="Basic and acidic residues" evidence="1">
    <location>
        <begin position="1263"/>
        <end position="1283"/>
    </location>
</feature>
<feature type="region of interest" description="Disordered" evidence="1">
    <location>
        <begin position="885"/>
        <end position="944"/>
    </location>
</feature>
<feature type="region of interest" description="Disordered" evidence="1">
    <location>
        <begin position="1353"/>
        <end position="1602"/>
    </location>
</feature>
<feature type="compositionally biased region" description="Low complexity" evidence="1">
    <location>
        <begin position="1571"/>
        <end position="1591"/>
    </location>
</feature>
<feature type="compositionally biased region" description="Polar residues" evidence="1">
    <location>
        <begin position="604"/>
        <end position="623"/>
    </location>
</feature>
<evidence type="ECO:0000313" key="3">
    <source>
        <dbReference type="EMBL" id="KAG8039864.1"/>
    </source>
</evidence>
<feature type="compositionally biased region" description="Polar residues" evidence="1">
    <location>
        <begin position="583"/>
        <end position="592"/>
    </location>
</feature>
<feature type="region of interest" description="Disordered" evidence="1">
    <location>
        <begin position="527"/>
        <end position="631"/>
    </location>
</feature>
<feature type="compositionally biased region" description="Acidic residues" evidence="1">
    <location>
        <begin position="207"/>
        <end position="222"/>
    </location>
</feature>
<feature type="region of interest" description="Disordered" evidence="1">
    <location>
        <begin position="1248"/>
        <end position="1339"/>
    </location>
</feature>
<feature type="domain" description="FAM21/CAPZIP" evidence="2">
    <location>
        <begin position="1183"/>
        <end position="1250"/>
    </location>
</feature>
<feature type="compositionally biased region" description="Gly residues" evidence="1">
    <location>
        <begin position="890"/>
        <end position="901"/>
    </location>
</feature>
<name>A0A8J5RH94_9HYME</name>
<feature type="region of interest" description="Disordered" evidence="1">
    <location>
        <begin position="646"/>
        <end position="693"/>
    </location>
</feature>
<reference evidence="3" key="2">
    <citation type="submission" date="2021-04" db="EMBL/GenBank/DDBJ databases">
        <title>Genome-wide patterns of bracovirus chromosomal integration into multiple host tissues during parasitism.</title>
        <authorList>
            <person name="Chebbi M.A.C."/>
        </authorList>
    </citation>
    <scope>NUCLEOTIDE SEQUENCE</scope>
    <source>
        <tissue evidence="3">Whole body</tissue>
    </source>
</reference>
<feature type="compositionally biased region" description="Polar residues" evidence="1">
    <location>
        <begin position="260"/>
        <end position="288"/>
    </location>
</feature>
<feature type="compositionally biased region" description="Acidic residues" evidence="1">
    <location>
        <begin position="403"/>
        <end position="414"/>
    </location>
</feature>
<feature type="compositionally biased region" description="Acidic residues" evidence="1">
    <location>
        <begin position="1506"/>
        <end position="1516"/>
    </location>
</feature>
<accession>A0A8J5RH94</accession>
<feature type="compositionally biased region" description="Low complexity" evidence="1">
    <location>
        <begin position="235"/>
        <end position="259"/>
    </location>
</feature>
<feature type="compositionally biased region" description="Acidic residues" evidence="1">
    <location>
        <begin position="1550"/>
        <end position="1562"/>
    </location>
</feature>
<feature type="region of interest" description="Disordered" evidence="1">
    <location>
        <begin position="836"/>
        <end position="857"/>
    </location>
</feature>
<comment type="caution">
    <text evidence="3">The sequence shown here is derived from an EMBL/GenBank/DDBJ whole genome shotgun (WGS) entry which is preliminary data.</text>
</comment>
<dbReference type="OrthoDB" id="751084at2759"/>
<feature type="compositionally biased region" description="Polar residues" evidence="1">
    <location>
        <begin position="1299"/>
        <end position="1318"/>
    </location>
</feature>
<feature type="region of interest" description="Disordered" evidence="1">
    <location>
        <begin position="1048"/>
        <end position="1075"/>
    </location>
</feature>
<dbReference type="Proteomes" id="UP000729913">
    <property type="component" value="Unassembled WGS sequence"/>
</dbReference>
<dbReference type="Pfam" id="PF15255">
    <property type="entry name" value="CAP-ZIP_m"/>
    <property type="match status" value="1"/>
</dbReference>
<keyword evidence="4" id="KW-1185">Reference proteome</keyword>
<feature type="compositionally biased region" description="Basic and acidic residues" evidence="1">
    <location>
        <begin position="920"/>
        <end position="931"/>
    </location>
</feature>
<reference evidence="3" key="1">
    <citation type="submission" date="2020-03" db="EMBL/GenBank/DDBJ databases">
        <authorList>
            <person name="Chebbi M.A."/>
            <person name="Drezen J.M."/>
        </authorList>
    </citation>
    <scope>NUCLEOTIDE SEQUENCE</scope>
    <source>
        <tissue evidence="3">Whole body</tissue>
    </source>
</reference>
<feature type="region of interest" description="Disordered" evidence="1">
    <location>
        <begin position="198"/>
        <end position="307"/>
    </location>
</feature>
<proteinExistence type="predicted"/>
<feature type="compositionally biased region" description="Low complexity" evidence="1">
    <location>
        <begin position="1517"/>
        <end position="1531"/>
    </location>
</feature>
<feature type="compositionally biased region" description="Low complexity" evidence="1">
    <location>
        <begin position="420"/>
        <end position="431"/>
    </location>
</feature>
<feature type="compositionally biased region" description="Low complexity" evidence="1">
    <location>
        <begin position="555"/>
        <end position="570"/>
    </location>
</feature>
<feature type="compositionally biased region" description="Basic and acidic residues" evidence="1">
    <location>
        <begin position="1140"/>
        <end position="1152"/>
    </location>
</feature>
<dbReference type="InterPro" id="IPR029341">
    <property type="entry name" value="FAM21/CAPZIP"/>
</dbReference>
<sequence length="1685" mass="183609">MVLNWIKNEEGEKSWDHPWSTDEIRLKQHEWSLAGDVGLLRHLEKFSETLTSRVKSTQENLDSLTSDLNETTVLIDNVTNASLALANTQFIESRVYEDDPSSENHQKKKTETVDVQRELTEAEMIAIVSENIQRGLQIMDEKYDRLEVVASDDSDDENPTQSMVSVPSFILRPKDPYKDRPLPYVIGSDKWQASNKIGIESSSSESEAPDNEEDDDDDESTEDDKITHIFNSTQRNNLLAKRSSLSSSESSDFNDKSNNTNKLASGPSSTTDKMYTRSQDTLNSTSEIDTPIEVKGKSSGRDAPGFAEELAKRLGSVLPGAKVDSSKADVDRSSINRSNDDLFDNEEKNEEDIFNVKKDKLFSDGGLFDEDVPNSLWNNKPLRRPQSNIIPAKAKPKSSIDDLFGDVDSDDSDDIFAPRSSTKSTTVVDKTGVSDKPKNESVSTNRFSGIDQTATEKVATSTPDINTSVPNLFDDDEDDSLFNSVKNSAPVRSPEAVRSSPRGRVPGVLISQADLLSSSLGSKIFQRARQDSSESSETEESVGFKGEGDRNASAVTVDNVSRSSSVSSKSNATQSRENDKSTSRSNASSTIAGNRIHVSRESSDSSGISVPPLSISSNLSTSLGLERPQMESTRLISEELSRERLTSDSLLNQRSRQQGEEVNFGRDVSTPASGAVQEHLTTNSSSNSKSNANSKEVNIFDDDVFSPPPLPKSDIKSKSKVVSLFDDSDSGDDLFLNTSSGSRSQKSADVLAYSNNNLLNKQELAQEAKSKINQTKLKHSLFADDNDKIEDIFGSADDSDIDIFARQKSKSNTSVTRVSSDLPANKANEEIKIADKKSLASGSGPPSFVSNKSSLSERKTLSIFDDSDEEDDDLFSTNTKITKKPSNMFYGGGITPSGGGMSDDADDLFAKSTSTLTENKLQEEKEDKKAVEEEEAVEEAASPKKDFAEAVTLVEGEKKSKIKLNEKQNNSDQVLPSVDVTHVNLHSQSRRLFDDYAGEVSDDEDSLFGKPSAKSNVKSGGFAVVNDSVVNIKETKITSVQITSERVDNCSDTETNSVSTTDGGKMSRINDNDTKIRIPPKSLKIKLPAVTADDNNESVSPPRRAVSGKIKNLMGKMGDLKILSPTDTPLTWRKAAGDNNKLDSENDNTPDRDSEDGSLISVPSTKSPTILSDENININVSLSPSIETETAVSFDVPAQAEPLTIKGSKILQNRARIPVKRRPQSRQARQTALRTSGLDFDAVDTAGSGAFDSNDLASSTTETKAERPTTRSAADDSRDEGVVKNKHHLNLTTDDRSEMSLSKDGSISITKNTLLSPSTDEEDLFDVPPDLPEDPPKEDSLFDQALILSPVQARRSKTHFNNDKLHSSYSVNKSKVESKNQLKEADESRKKDKEDDKSAPIDPLRDDNHDPLKDPSQLFAFVTKTPSPEKGQGLLFDEDDSLFSTSKTEASIAGSTAASVGESNKKSPLDLFDDDSTSDLFSGPFTKPVKKPVKGNAVKSSLFNDFDSEDDDETEDLFASVSSRKSNQSKSELSDTEISTKGNAAKQGDDFEDDEDNEEELFFDASEKQSSDSSKGDQSPAATTAATTVTAGSKKTKLEDIFGDQSSGEDDIFFTKKPIAKDKASSFFSNEGESDDDLFAIKPATSANPSQLADNQAPVKKSVTRDLKKTAEAISEDPLSILHDD</sequence>
<feature type="compositionally biased region" description="Low complexity" evidence="1">
    <location>
        <begin position="683"/>
        <end position="693"/>
    </location>
</feature>
<feature type="region of interest" description="Disordered" evidence="1">
    <location>
        <begin position="378"/>
        <end position="505"/>
    </location>
</feature>
<feature type="compositionally biased region" description="Polar residues" evidence="1">
    <location>
        <begin position="440"/>
        <end position="470"/>
    </location>
</feature>
<dbReference type="EMBL" id="JAAOIC020000032">
    <property type="protein sequence ID" value="KAG8039864.1"/>
    <property type="molecule type" value="Genomic_DNA"/>
</dbReference>
<evidence type="ECO:0000259" key="2">
    <source>
        <dbReference type="Pfam" id="PF15255"/>
    </source>
</evidence>
<evidence type="ECO:0000313" key="4">
    <source>
        <dbReference type="Proteomes" id="UP000729913"/>
    </source>
</evidence>
<organism evidence="3 4">
    <name type="scientific">Cotesia typhae</name>
    <dbReference type="NCBI Taxonomy" id="2053667"/>
    <lineage>
        <taxon>Eukaryota</taxon>
        <taxon>Metazoa</taxon>
        <taxon>Ecdysozoa</taxon>
        <taxon>Arthropoda</taxon>
        <taxon>Hexapoda</taxon>
        <taxon>Insecta</taxon>
        <taxon>Pterygota</taxon>
        <taxon>Neoptera</taxon>
        <taxon>Endopterygota</taxon>
        <taxon>Hymenoptera</taxon>
        <taxon>Apocrita</taxon>
        <taxon>Ichneumonoidea</taxon>
        <taxon>Braconidae</taxon>
        <taxon>Microgastrinae</taxon>
        <taxon>Cotesia</taxon>
    </lineage>
</organism>
<protein>
    <recommendedName>
        <fullName evidence="2">FAM21/CAPZIP domain-containing protein</fullName>
    </recommendedName>
</protein>
<feature type="region of interest" description="Disordered" evidence="1">
    <location>
        <begin position="150"/>
        <end position="173"/>
    </location>
</feature>
<feature type="region of interest" description="Disordered" evidence="1">
    <location>
        <begin position="1129"/>
        <end position="1168"/>
    </location>
</feature>
<feature type="compositionally biased region" description="Polar residues" evidence="1">
    <location>
        <begin position="647"/>
        <end position="656"/>
    </location>
</feature>
<feature type="compositionally biased region" description="Basic and acidic residues" evidence="1">
    <location>
        <begin position="1374"/>
        <end position="1413"/>
    </location>
</feature>
<evidence type="ECO:0000256" key="1">
    <source>
        <dbReference type="SAM" id="MobiDB-lite"/>
    </source>
</evidence>
<gene>
    <name evidence="3" type="ORF">G9C98_000593</name>
</gene>
<feature type="compositionally biased region" description="Polar residues" evidence="1">
    <location>
        <begin position="1048"/>
        <end position="1062"/>
    </location>
</feature>
<feature type="compositionally biased region" description="Polar residues" evidence="1">
    <location>
        <begin position="1442"/>
        <end position="1462"/>
    </location>
</feature>